<dbReference type="Pfam" id="PF11969">
    <property type="entry name" value="DcpS_C"/>
    <property type="match status" value="1"/>
</dbReference>
<evidence type="ECO:0000256" key="2">
    <source>
        <dbReference type="SAM" id="MobiDB-lite"/>
    </source>
</evidence>
<evidence type="ECO:0000256" key="1">
    <source>
        <dbReference type="PROSITE-ProRule" id="PRU00464"/>
    </source>
</evidence>
<dbReference type="Gene3D" id="1.10.1380.10">
    <property type="entry name" value="Neutral endopeptidase , domain2"/>
    <property type="match status" value="1"/>
</dbReference>
<dbReference type="InterPro" id="IPR001310">
    <property type="entry name" value="Histidine_triad_HIT"/>
</dbReference>
<reference evidence="4" key="2">
    <citation type="submission" date="2021-09" db="EMBL/GenBank/DDBJ databases">
        <authorList>
            <person name="Jia N."/>
            <person name="Wang J."/>
            <person name="Shi W."/>
            <person name="Du L."/>
            <person name="Sun Y."/>
            <person name="Zhan W."/>
            <person name="Jiang J."/>
            <person name="Wang Q."/>
            <person name="Zhang B."/>
            <person name="Ji P."/>
            <person name="Sakyi L.B."/>
            <person name="Cui X."/>
            <person name="Yuan T."/>
            <person name="Jiang B."/>
            <person name="Yang W."/>
            <person name="Lam T.T.-Y."/>
            <person name="Chang Q."/>
            <person name="Ding S."/>
            <person name="Wang X."/>
            <person name="Zhu J."/>
            <person name="Ruan X."/>
            <person name="Zhao L."/>
            <person name="Wei J."/>
            <person name="Que T."/>
            <person name="Du C."/>
            <person name="Cheng J."/>
            <person name="Dai P."/>
            <person name="Han X."/>
            <person name="Huang E."/>
            <person name="Gao Y."/>
            <person name="Liu J."/>
            <person name="Shao H."/>
            <person name="Ye R."/>
            <person name="Li L."/>
            <person name="Wei W."/>
            <person name="Wang X."/>
            <person name="Wang C."/>
            <person name="Huo Q."/>
            <person name="Li W."/>
            <person name="Guo W."/>
            <person name="Chen H."/>
            <person name="Chen S."/>
            <person name="Zhou L."/>
            <person name="Zhou L."/>
            <person name="Ni X."/>
            <person name="Tian J."/>
            <person name="Zhou Y."/>
            <person name="Sheng Y."/>
            <person name="Liu T."/>
            <person name="Pan Y."/>
            <person name="Xia L."/>
            <person name="Li J."/>
            <person name="Zhao F."/>
            <person name="Cao W."/>
        </authorList>
    </citation>
    <scope>NUCLEOTIDE SEQUENCE</scope>
    <source>
        <strain evidence="4">Rmic-2018</strain>
        <tissue evidence="4">Larvae</tissue>
    </source>
</reference>
<evidence type="ECO:0000313" key="5">
    <source>
        <dbReference type="Proteomes" id="UP000821866"/>
    </source>
</evidence>
<evidence type="ECO:0000259" key="3">
    <source>
        <dbReference type="PROSITE" id="PS51084"/>
    </source>
</evidence>
<comment type="caution">
    <text evidence="1">Lacks conserved residue(s) required for the propagation of feature annotation.</text>
</comment>
<accession>A0A9J6E7S9</accession>
<dbReference type="GO" id="GO:0004222">
    <property type="term" value="F:metalloendopeptidase activity"/>
    <property type="evidence" value="ECO:0007669"/>
    <property type="project" value="InterPro"/>
</dbReference>
<feature type="region of interest" description="Disordered" evidence="2">
    <location>
        <begin position="234"/>
        <end position="256"/>
    </location>
</feature>
<organism evidence="4 5">
    <name type="scientific">Rhipicephalus microplus</name>
    <name type="common">Cattle tick</name>
    <name type="synonym">Boophilus microplus</name>
    <dbReference type="NCBI Taxonomy" id="6941"/>
    <lineage>
        <taxon>Eukaryota</taxon>
        <taxon>Metazoa</taxon>
        <taxon>Ecdysozoa</taxon>
        <taxon>Arthropoda</taxon>
        <taxon>Chelicerata</taxon>
        <taxon>Arachnida</taxon>
        <taxon>Acari</taxon>
        <taxon>Parasitiformes</taxon>
        <taxon>Ixodida</taxon>
        <taxon>Ixodoidea</taxon>
        <taxon>Ixodidae</taxon>
        <taxon>Rhipicephalinae</taxon>
        <taxon>Rhipicephalus</taxon>
        <taxon>Boophilus</taxon>
    </lineage>
</organism>
<dbReference type="PROSITE" id="PS51885">
    <property type="entry name" value="NEPRILYSIN"/>
    <property type="match status" value="1"/>
</dbReference>
<protein>
    <recommendedName>
        <fullName evidence="3">HIT domain-containing protein</fullName>
    </recommendedName>
</protein>
<dbReference type="InterPro" id="IPR000718">
    <property type="entry name" value="Peptidase_M13"/>
</dbReference>
<dbReference type="VEuPathDB" id="VectorBase:LOC119164097"/>
<dbReference type="PROSITE" id="PS51084">
    <property type="entry name" value="HIT_2"/>
    <property type="match status" value="1"/>
</dbReference>
<dbReference type="Proteomes" id="UP000821866">
    <property type="component" value="Chromosome 3"/>
</dbReference>
<evidence type="ECO:0000313" key="4">
    <source>
        <dbReference type="EMBL" id="KAH8030338.1"/>
    </source>
</evidence>
<feature type="domain" description="HIT" evidence="3">
    <location>
        <begin position="33"/>
        <end position="147"/>
    </location>
</feature>
<dbReference type="SUPFAM" id="SSF54197">
    <property type="entry name" value="HIT-like"/>
    <property type="match status" value="1"/>
</dbReference>
<feature type="region of interest" description="Disordered" evidence="2">
    <location>
        <begin position="143"/>
        <end position="181"/>
    </location>
</feature>
<dbReference type="SUPFAM" id="SSF55486">
    <property type="entry name" value="Metalloproteases ('zincins'), catalytic domain"/>
    <property type="match status" value="1"/>
</dbReference>
<dbReference type="InterPro" id="IPR024079">
    <property type="entry name" value="MetalloPept_cat_dom_sf"/>
</dbReference>
<dbReference type="InterPro" id="IPR042089">
    <property type="entry name" value="Peptidase_M13_dom_2"/>
</dbReference>
<dbReference type="InterPro" id="IPR036265">
    <property type="entry name" value="HIT-like_sf"/>
</dbReference>
<comment type="caution">
    <text evidence="4">The sequence shown here is derived from an EMBL/GenBank/DDBJ whole genome shotgun (WGS) entry which is preliminary data.</text>
</comment>
<dbReference type="VEuPathDB" id="VectorBase:LOC119165292"/>
<dbReference type="Gene3D" id="3.40.390.10">
    <property type="entry name" value="Collagenase (Catalytic Domain)"/>
    <property type="match status" value="1"/>
</dbReference>
<keyword evidence="5" id="KW-1185">Reference proteome</keyword>
<proteinExistence type="predicted"/>
<dbReference type="Gene3D" id="3.30.428.10">
    <property type="entry name" value="HIT-like"/>
    <property type="match status" value="1"/>
</dbReference>
<gene>
    <name evidence="4" type="ORF">HPB51_006770</name>
</gene>
<dbReference type="EMBL" id="JABSTU010000005">
    <property type="protein sequence ID" value="KAH8030338.1"/>
    <property type="molecule type" value="Genomic_DNA"/>
</dbReference>
<dbReference type="InterPro" id="IPR011146">
    <property type="entry name" value="HIT-like"/>
</dbReference>
<feature type="compositionally biased region" description="Polar residues" evidence="2">
    <location>
        <begin position="163"/>
        <end position="180"/>
    </location>
</feature>
<dbReference type="AlphaFoldDB" id="A0A9J6E7S9"/>
<reference evidence="4" key="1">
    <citation type="journal article" date="2020" name="Cell">
        <title>Large-Scale Comparative Analyses of Tick Genomes Elucidate Their Genetic Diversity and Vector Capacities.</title>
        <authorList>
            <consortium name="Tick Genome and Microbiome Consortium (TIGMIC)"/>
            <person name="Jia N."/>
            <person name="Wang J."/>
            <person name="Shi W."/>
            <person name="Du L."/>
            <person name="Sun Y."/>
            <person name="Zhan W."/>
            <person name="Jiang J.F."/>
            <person name="Wang Q."/>
            <person name="Zhang B."/>
            <person name="Ji P."/>
            <person name="Bell-Sakyi L."/>
            <person name="Cui X.M."/>
            <person name="Yuan T.T."/>
            <person name="Jiang B.G."/>
            <person name="Yang W.F."/>
            <person name="Lam T.T."/>
            <person name="Chang Q.C."/>
            <person name="Ding S.J."/>
            <person name="Wang X.J."/>
            <person name="Zhu J.G."/>
            <person name="Ruan X.D."/>
            <person name="Zhao L."/>
            <person name="Wei J.T."/>
            <person name="Ye R.Z."/>
            <person name="Que T.C."/>
            <person name="Du C.H."/>
            <person name="Zhou Y.H."/>
            <person name="Cheng J.X."/>
            <person name="Dai P.F."/>
            <person name="Guo W.B."/>
            <person name="Han X.H."/>
            <person name="Huang E.J."/>
            <person name="Li L.F."/>
            <person name="Wei W."/>
            <person name="Gao Y.C."/>
            <person name="Liu J.Z."/>
            <person name="Shao H.Z."/>
            <person name="Wang X."/>
            <person name="Wang C.C."/>
            <person name="Yang T.C."/>
            <person name="Huo Q.B."/>
            <person name="Li W."/>
            <person name="Chen H.Y."/>
            <person name="Chen S.E."/>
            <person name="Zhou L.G."/>
            <person name="Ni X.B."/>
            <person name="Tian J.H."/>
            <person name="Sheng Y."/>
            <person name="Liu T."/>
            <person name="Pan Y.S."/>
            <person name="Xia L.Y."/>
            <person name="Li J."/>
            <person name="Zhao F."/>
            <person name="Cao W.C."/>
        </authorList>
    </citation>
    <scope>NUCLEOTIDE SEQUENCE</scope>
    <source>
        <strain evidence="4">Rmic-2018</strain>
    </source>
</reference>
<dbReference type="PRINTS" id="PR00332">
    <property type="entry name" value="HISTRIAD"/>
</dbReference>
<sequence length="616" mass="66199">MAGAMLQSSTSSSSSDEVAKAQNATVTAGKPTIFSKILDGSLPADIIYKDDKCIAFRDAMPQAPVHFLVIPRKPLPMLDSATDEDVQLLGHLLLTAKKVAAQEKLKDGYRLDDIRMFPRIDPAGYLGPEILCRVLLEDDTVPNDRSSEHAVESTEHTKKRNQSEITTVGEPSNVVTGTKSSHLDTAGLSKVASVVLDGGTVERKEAAACGSLSALLPVTPSTVLEYVDIAAVSSPGANDQTRPRPSGISKSEGRVTAPQLREIGARKDLRDTIWDTTEVPSPDTRGDFSAVLHALYSTGSTDEDYRKTSLSGLCCLLVVLPGAAIVVVSVLSYLKSRNEPATGQVEMSPLAELTEACPGTFADWPVSDCHEVMSSVLEASNPHVTPCDDFYEHVCGWWSRWKDNITTSQVKEHVRAFNNRVTSTLLNVTRDLGSTHRAPRTISGQMALFYSSCFTMAVTSGHEGGSSGNVAAALALNVETWLGSATFGSSLELMISASLKTGLPSIIAVSFKDKTFSLDVGQTLASTLAKYGQVDVNVVHDLVRELNGTRRSSQTTHNVSSTILKLDSELENYSSPYHGQAVMVYVRQPRPIAGTHGIRRELDASPGARVARLAEE</sequence>
<feature type="compositionally biased region" description="Basic and acidic residues" evidence="2">
    <location>
        <begin position="145"/>
        <end position="156"/>
    </location>
</feature>
<name>A0A9J6E7S9_RHIMP</name>
<dbReference type="GO" id="GO:0006508">
    <property type="term" value="P:proteolysis"/>
    <property type="evidence" value="ECO:0007669"/>
    <property type="project" value="InterPro"/>
</dbReference>
<dbReference type="PANTHER" id="PTHR23089">
    <property type="entry name" value="HISTIDINE TRIAD HIT PROTEIN"/>
    <property type="match status" value="1"/>
</dbReference>